<proteinExistence type="predicted"/>
<name>A0A8D8SJM4_9HEMI</name>
<evidence type="ECO:0000256" key="1">
    <source>
        <dbReference type="SAM" id="MobiDB-lite"/>
    </source>
</evidence>
<reference evidence="2" key="1">
    <citation type="submission" date="2021-05" db="EMBL/GenBank/DDBJ databases">
        <authorList>
            <person name="Alioto T."/>
            <person name="Alioto T."/>
            <person name="Gomez Garrido J."/>
        </authorList>
    </citation>
    <scope>NUCLEOTIDE SEQUENCE</scope>
</reference>
<protein>
    <submittedName>
        <fullName evidence="2">Uncharacterized protein</fullName>
    </submittedName>
</protein>
<feature type="compositionally biased region" description="Acidic residues" evidence="1">
    <location>
        <begin position="1"/>
        <end position="29"/>
    </location>
</feature>
<accession>A0A8D8SJM4</accession>
<feature type="region of interest" description="Disordered" evidence="1">
    <location>
        <begin position="1"/>
        <end position="30"/>
    </location>
</feature>
<sequence length="119" mass="14018">MLEEDDDIGDDDNVEIQSEDDDSDEDPDYVPENLNVVEEQMTEYIRDIESALSAPSQISNRRKTNNLEREKIIQELLRKKMTRLSVKYCQKRLNYTEKTLLNGRLNVQTMLEKHLLKTN</sequence>
<dbReference type="EMBL" id="HBUF01216710">
    <property type="protein sequence ID" value="CAG6667527.1"/>
    <property type="molecule type" value="Transcribed_RNA"/>
</dbReference>
<organism evidence="2">
    <name type="scientific">Cacopsylla melanoneura</name>
    <dbReference type="NCBI Taxonomy" id="428564"/>
    <lineage>
        <taxon>Eukaryota</taxon>
        <taxon>Metazoa</taxon>
        <taxon>Ecdysozoa</taxon>
        <taxon>Arthropoda</taxon>
        <taxon>Hexapoda</taxon>
        <taxon>Insecta</taxon>
        <taxon>Pterygota</taxon>
        <taxon>Neoptera</taxon>
        <taxon>Paraneoptera</taxon>
        <taxon>Hemiptera</taxon>
        <taxon>Sternorrhyncha</taxon>
        <taxon>Psylloidea</taxon>
        <taxon>Psyllidae</taxon>
        <taxon>Psyllinae</taxon>
        <taxon>Cacopsylla</taxon>
    </lineage>
</organism>
<dbReference type="AlphaFoldDB" id="A0A8D8SJM4"/>
<evidence type="ECO:0000313" key="2">
    <source>
        <dbReference type="EMBL" id="CAG6667527.1"/>
    </source>
</evidence>